<dbReference type="AlphaFoldDB" id="A0A7S1M196"/>
<accession>A0A7S1M196</accession>
<organism evidence="2">
    <name type="scientific">Neobodo designis</name>
    <name type="common">Flagellated protozoan</name>
    <name type="synonym">Bodo designis</name>
    <dbReference type="NCBI Taxonomy" id="312471"/>
    <lineage>
        <taxon>Eukaryota</taxon>
        <taxon>Discoba</taxon>
        <taxon>Euglenozoa</taxon>
        <taxon>Kinetoplastea</taxon>
        <taxon>Metakinetoplastina</taxon>
        <taxon>Neobodonida</taxon>
        <taxon>Neobodo</taxon>
    </lineage>
</organism>
<evidence type="ECO:0000256" key="1">
    <source>
        <dbReference type="SAM" id="MobiDB-lite"/>
    </source>
</evidence>
<sequence>MAEGVPDGFVVCPFDDDHVVPASFLVAHILSAHDAEPLSAAAESFKSTRMPDVAKRAREVPDTLAPVGATSHLDIHRLDQLVKAELRHNGIRPAADEHVAAPARPQPAAEPAKVIVTHKFAAPDNAGPSASPPRQPGVGQPSAKVGGFPVAQGAGPEVVSSYGTRPQRTVPASALPTAGVEPSKTLVVHNVPAACDEKELFIGLQTAMLSLDNRDVEPPEAITLVECTRASIVRSAFVDFSSPELAASVLLLINKQKRLRLPKARVPPVADFV</sequence>
<gene>
    <name evidence="2" type="ORF">NDES1114_LOCUS16436</name>
</gene>
<reference evidence="2" key="1">
    <citation type="submission" date="2021-01" db="EMBL/GenBank/DDBJ databases">
        <authorList>
            <person name="Corre E."/>
            <person name="Pelletier E."/>
            <person name="Niang G."/>
            <person name="Scheremetjew M."/>
            <person name="Finn R."/>
            <person name="Kale V."/>
            <person name="Holt S."/>
            <person name="Cochrane G."/>
            <person name="Meng A."/>
            <person name="Brown T."/>
            <person name="Cohen L."/>
        </authorList>
    </citation>
    <scope>NUCLEOTIDE SEQUENCE</scope>
    <source>
        <strain evidence="2">CCAP 1951/1</strain>
    </source>
</reference>
<dbReference type="InterPro" id="IPR012677">
    <property type="entry name" value="Nucleotide-bd_a/b_plait_sf"/>
</dbReference>
<feature type="region of interest" description="Disordered" evidence="1">
    <location>
        <begin position="122"/>
        <end position="146"/>
    </location>
</feature>
<dbReference type="Gene3D" id="3.30.70.330">
    <property type="match status" value="1"/>
</dbReference>
<evidence type="ECO:0000313" key="2">
    <source>
        <dbReference type="EMBL" id="CAD9119230.1"/>
    </source>
</evidence>
<dbReference type="EMBL" id="HBGF01024805">
    <property type="protein sequence ID" value="CAD9119230.1"/>
    <property type="molecule type" value="Transcribed_RNA"/>
</dbReference>
<proteinExistence type="predicted"/>
<name>A0A7S1M196_NEODS</name>
<protein>
    <submittedName>
        <fullName evidence="2">Uncharacterized protein</fullName>
    </submittedName>
</protein>